<dbReference type="Proteomes" id="UP001140513">
    <property type="component" value="Unassembled WGS sequence"/>
</dbReference>
<sequence>MLVGPWKLTPWEIVEHFESLATQHIIWTINFVWDLHGIHRAKELPWKKVYGLLEARIWAEDQTKPIPRVFTKAECDMAYRSLPGLVAKAATDQISRPSPISDAAGNVEQTPLRHGTRSGAEQATPTNSSAERVGHARNITTSSTPLEIAVTQASTNSRSGDLPPMQPSSLTHVQTDPLRRRVDSDASIDRENTPVQPDPLGRRDDSNASMDREHTPQTDTAPSDTSRATGQAVEPDQRSVIDAAPSGDSRAPSQTRKITRLRSATIVEDLNSSSALSTRTLSHILDTFLPTHKAAVRPEDDFLELLPAKVLDLCTLLHAPSSGQAHDQEALTMDGTNGFSGDSHDIET</sequence>
<protein>
    <submittedName>
        <fullName evidence="2">Uncharacterized protein</fullName>
    </submittedName>
</protein>
<accession>A0A9W8XL30</accession>
<dbReference type="EMBL" id="JAPEUX010000004">
    <property type="protein sequence ID" value="KAJ4353429.1"/>
    <property type="molecule type" value="Genomic_DNA"/>
</dbReference>
<feature type="compositionally biased region" description="Polar residues" evidence="1">
    <location>
        <begin position="138"/>
        <end position="159"/>
    </location>
</feature>
<dbReference type="RefSeq" id="XP_056071203.1">
    <property type="nucleotide sequence ID" value="XM_056213936.1"/>
</dbReference>
<feature type="compositionally biased region" description="Basic and acidic residues" evidence="1">
    <location>
        <begin position="177"/>
        <end position="192"/>
    </location>
</feature>
<feature type="compositionally biased region" description="Basic and acidic residues" evidence="1">
    <location>
        <begin position="200"/>
        <end position="216"/>
    </location>
</feature>
<evidence type="ECO:0000313" key="3">
    <source>
        <dbReference type="Proteomes" id="UP001140513"/>
    </source>
</evidence>
<feature type="compositionally biased region" description="Polar residues" evidence="1">
    <location>
        <begin position="119"/>
        <end position="130"/>
    </location>
</feature>
<name>A0A9W8XL30_9PLEO</name>
<dbReference type="GeneID" id="80908688"/>
<evidence type="ECO:0000313" key="2">
    <source>
        <dbReference type="EMBL" id="KAJ4353429.1"/>
    </source>
</evidence>
<reference evidence="2" key="1">
    <citation type="submission" date="2022-10" db="EMBL/GenBank/DDBJ databases">
        <title>Tapping the CABI collections for fungal endophytes: first genome assemblies for Collariella, Neodidymelliopsis, Ascochyta clinopodiicola, Didymella pomorum, Didymosphaeria variabile, Neocosmospora piperis and Neocucurbitaria cava.</title>
        <authorList>
            <person name="Hill R."/>
        </authorList>
    </citation>
    <scope>NUCLEOTIDE SEQUENCE</scope>
    <source>
        <strain evidence="2">IMI 356815</strain>
    </source>
</reference>
<dbReference type="AlphaFoldDB" id="A0A9W8XL30"/>
<comment type="caution">
    <text evidence="2">The sequence shown here is derived from an EMBL/GenBank/DDBJ whole genome shotgun (WGS) entry which is preliminary data.</text>
</comment>
<proteinExistence type="predicted"/>
<evidence type="ECO:0000256" key="1">
    <source>
        <dbReference type="SAM" id="MobiDB-lite"/>
    </source>
</evidence>
<feature type="compositionally biased region" description="Polar residues" evidence="1">
    <location>
        <begin position="217"/>
        <end position="229"/>
    </location>
</feature>
<feature type="region of interest" description="Disordered" evidence="1">
    <location>
        <begin position="96"/>
        <end position="257"/>
    </location>
</feature>
<keyword evidence="3" id="KW-1185">Reference proteome</keyword>
<gene>
    <name evidence="2" type="ORF">N0V89_005158</name>
</gene>
<organism evidence="2 3">
    <name type="scientific">Didymosphaeria variabile</name>
    <dbReference type="NCBI Taxonomy" id="1932322"/>
    <lineage>
        <taxon>Eukaryota</taxon>
        <taxon>Fungi</taxon>
        <taxon>Dikarya</taxon>
        <taxon>Ascomycota</taxon>
        <taxon>Pezizomycotina</taxon>
        <taxon>Dothideomycetes</taxon>
        <taxon>Pleosporomycetidae</taxon>
        <taxon>Pleosporales</taxon>
        <taxon>Massarineae</taxon>
        <taxon>Didymosphaeriaceae</taxon>
        <taxon>Didymosphaeria</taxon>
    </lineage>
</organism>